<protein>
    <submittedName>
        <fullName evidence="1">Uncharacterized protein</fullName>
    </submittedName>
</protein>
<gene>
    <name evidence="1" type="ORF">L6164_004099</name>
</gene>
<evidence type="ECO:0000313" key="2">
    <source>
        <dbReference type="Proteomes" id="UP000828941"/>
    </source>
</evidence>
<proteinExistence type="predicted"/>
<sequence length="81" mass="9516">MIRFLFSNLAFGCSVVVLDGSDVERHEMRVKFSVEMNQGRTNRQKVICHELLTGFSDFYRFFQRSLNGMELHGRTLVVREE</sequence>
<dbReference type="Proteomes" id="UP000828941">
    <property type="component" value="Chromosome 2"/>
</dbReference>
<comment type="caution">
    <text evidence="1">The sequence shown here is derived from an EMBL/GenBank/DDBJ whole genome shotgun (WGS) entry which is preliminary data.</text>
</comment>
<name>A0ACB9Q4V0_BAUVA</name>
<accession>A0ACB9Q4V0</accession>
<keyword evidence="2" id="KW-1185">Reference proteome</keyword>
<evidence type="ECO:0000313" key="1">
    <source>
        <dbReference type="EMBL" id="KAI4355314.1"/>
    </source>
</evidence>
<dbReference type="EMBL" id="CM039427">
    <property type="protein sequence ID" value="KAI4355314.1"/>
    <property type="molecule type" value="Genomic_DNA"/>
</dbReference>
<organism evidence="1 2">
    <name type="scientific">Bauhinia variegata</name>
    <name type="common">Purple orchid tree</name>
    <name type="synonym">Phanera variegata</name>
    <dbReference type="NCBI Taxonomy" id="167791"/>
    <lineage>
        <taxon>Eukaryota</taxon>
        <taxon>Viridiplantae</taxon>
        <taxon>Streptophyta</taxon>
        <taxon>Embryophyta</taxon>
        <taxon>Tracheophyta</taxon>
        <taxon>Spermatophyta</taxon>
        <taxon>Magnoliopsida</taxon>
        <taxon>eudicotyledons</taxon>
        <taxon>Gunneridae</taxon>
        <taxon>Pentapetalae</taxon>
        <taxon>rosids</taxon>
        <taxon>fabids</taxon>
        <taxon>Fabales</taxon>
        <taxon>Fabaceae</taxon>
        <taxon>Cercidoideae</taxon>
        <taxon>Cercideae</taxon>
        <taxon>Bauhiniinae</taxon>
        <taxon>Bauhinia</taxon>
    </lineage>
</organism>
<reference evidence="1 2" key="1">
    <citation type="journal article" date="2022" name="DNA Res.">
        <title>Chromosomal-level genome assembly of the orchid tree Bauhinia variegata (Leguminosae; Cercidoideae) supports the allotetraploid origin hypothesis of Bauhinia.</title>
        <authorList>
            <person name="Zhong Y."/>
            <person name="Chen Y."/>
            <person name="Zheng D."/>
            <person name="Pang J."/>
            <person name="Liu Y."/>
            <person name="Luo S."/>
            <person name="Meng S."/>
            <person name="Qian L."/>
            <person name="Wei D."/>
            <person name="Dai S."/>
            <person name="Zhou R."/>
        </authorList>
    </citation>
    <scope>NUCLEOTIDE SEQUENCE [LARGE SCALE GENOMIC DNA]</scope>
    <source>
        <strain evidence="1">BV-YZ2020</strain>
    </source>
</reference>